<evidence type="ECO:0000313" key="1">
    <source>
        <dbReference type="EMBL" id="PFH54963.1"/>
    </source>
</evidence>
<reference evidence="1 2" key="1">
    <citation type="journal article" date="2015" name="BMC Genomics">
        <title>Gene expression during zombie ant biting behavior reflects the complexity underlying fungal parasitic behavioral manipulation.</title>
        <authorList>
            <person name="de Bekker C."/>
            <person name="Ohm R.A."/>
            <person name="Loreto R.G."/>
            <person name="Sebastian A."/>
            <person name="Albert I."/>
            <person name="Merrow M."/>
            <person name="Brachmann A."/>
            <person name="Hughes D.P."/>
        </authorList>
    </citation>
    <scope>NUCLEOTIDE SEQUENCE [LARGE SCALE GENOMIC DNA]</scope>
    <source>
        <strain evidence="1 2">SC16a</strain>
    </source>
</reference>
<sequence length="157" mass="17814">MVFKSSGPEGVGLPGPCFHYWVKNCFENELEKGYCLPTLVVQIRCLVHVSRQCAQQLRVIWLKDQISIRRWEPDPDRDFQLRGCRHNDPFLGPDHPGDHWSTREREGGYDHVCFPTGALFLGPPGQPLLNFQQMMGVLFSAALQLGLLVDNVSEPLV</sequence>
<evidence type="ECO:0000313" key="2">
    <source>
        <dbReference type="Proteomes" id="UP000037136"/>
    </source>
</evidence>
<gene>
    <name evidence="1" type="ORF">XA68_11334</name>
</gene>
<proteinExistence type="predicted"/>
<reference evidence="1 2" key="2">
    <citation type="journal article" date="2017" name="Sci. Rep.">
        <title>Ant-infecting Ophiocordyceps genomes reveal a high diversity of potential behavioral manipulation genes and a possible major role for enterotoxins.</title>
        <authorList>
            <person name="de Bekker C."/>
            <person name="Ohm R.A."/>
            <person name="Evans H.C."/>
            <person name="Brachmann A."/>
            <person name="Hughes D.P."/>
        </authorList>
    </citation>
    <scope>NUCLEOTIDE SEQUENCE [LARGE SCALE GENOMIC DNA]</scope>
    <source>
        <strain evidence="1 2">SC16a</strain>
    </source>
</reference>
<dbReference type="Proteomes" id="UP000037136">
    <property type="component" value="Unassembled WGS sequence"/>
</dbReference>
<dbReference type="AlphaFoldDB" id="A0A2A9P259"/>
<organism evidence="1 2">
    <name type="scientific">Ophiocordyceps unilateralis</name>
    <name type="common">Zombie-ant fungus</name>
    <name type="synonym">Torrubia unilateralis</name>
    <dbReference type="NCBI Taxonomy" id="268505"/>
    <lineage>
        <taxon>Eukaryota</taxon>
        <taxon>Fungi</taxon>
        <taxon>Dikarya</taxon>
        <taxon>Ascomycota</taxon>
        <taxon>Pezizomycotina</taxon>
        <taxon>Sordariomycetes</taxon>
        <taxon>Hypocreomycetidae</taxon>
        <taxon>Hypocreales</taxon>
        <taxon>Ophiocordycipitaceae</taxon>
        <taxon>Ophiocordyceps</taxon>
    </lineage>
</organism>
<protein>
    <submittedName>
        <fullName evidence="1">Uncharacterized protein</fullName>
    </submittedName>
</protein>
<comment type="caution">
    <text evidence="1">The sequence shown here is derived from an EMBL/GenBank/DDBJ whole genome shotgun (WGS) entry which is preliminary data.</text>
</comment>
<keyword evidence="2" id="KW-1185">Reference proteome</keyword>
<name>A0A2A9P259_OPHUN</name>
<accession>A0A2A9P259</accession>
<dbReference type="EMBL" id="LAZP02001441">
    <property type="protein sequence ID" value="PFH54963.1"/>
    <property type="molecule type" value="Genomic_DNA"/>
</dbReference>